<evidence type="ECO:0000256" key="1">
    <source>
        <dbReference type="SAM" id="MobiDB-lite"/>
    </source>
</evidence>
<dbReference type="AlphaFoldDB" id="A0AAV1CRE3"/>
<organism evidence="2 3">
    <name type="scientific">Oldenlandia corymbosa var. corymbosa</name>
    <dbReference type="NCBI Taxonomy" id="529605"/>
    <lineage>
        <taxon>Eukaryota</taxon>
        <taxon>Viridiplantae</taxon>
        <taxon>Streptophyta</taxon>
        <taxon>Embryophyta</taxon>
        <taxon>Tracheophyta</taxon>
        <taxon>Spermatophyta</taxon>
        <taxon>Magnoliopsida</taxon>
        <taxon>eudicotyledons</taxon>
        <taxon>Gunneridae</taxon>
        <taxon>Pentapetalae</taxon>
        <taxon>asterids</taxon>
        <taxon>lamiids</taxon>
        <taxon>Gentianales</taxon>
        <taxon>Rubiaceae</taxon>
        <taxon>Rubioideae</taxon>
        <taxon>Spermacoceae</taxon>
        <taxon>Hedyotis-Oldenlandia complex</taxon>
        <taxon>Oldenlandia</taxon>
    </lineage>
</organism>
<feature type="region of interest" description="Disordered" evidence="1">
    <location>
        <begin position="1"/>
        <end position="87"/>
    </location>
</feature>
<dbReference type="CDD" id="cd22645">
    <property type="entry name" value="BIC1_CID"/>
    <property type="match status" value="1"/>
</dbReference>
<dbReference type="PANTHER" id="PTHR34207">
    <property type="entry name" value="PROTEIN BIC1"/>
    <property type="match status" value="1"/>
</dbReference>
<dbReference type="PANTHER" id="PTHR34207:SF2">
    <property type="entry name" value="PROTEIN BIC1"/>
    <property type="match status" value="1"/>
</dbReference>
<protein>
    <submittedName>
        <fullName evidence="2">OLC1v1034224C1</fullName>
    </submittedName>
</protein>
<feature type="compositionally biased region" description="Basic and acidic residues" evidence="1">
    <location>
        <begin position="67"/>
        <end position="80"/>
    </location>
</feature>
<dbReference type="GO" id="GO:0009785">
    <property type="term" value="P:blue light signaling pathway"/>
    <property type="evidence" value="ECO:0007669"/>
    <property type="project" value="InterPro"/>
</dbReference>
<accession>A0AAV1CRE3</accession>
<evidence type="ECO:0000313" key="3">
    <source>
        <dbReference type="Proteomes" id="UP001161247"/>
    </source>
</evidence>
<dbReference type="InterPro" id="IPR040374">
    <property type="entry name" value="BIC"/>
</dbReference>
<dbReference type="Proteomes" id="UP001161247">
    <property type="component" value="Chromosome 3"/>
</dbReference>
<sequence>MKKGIIASCCSMATQSSSESDQEPVKLTARRKINESDHRPADETIRETRNEVLEKHQSSLAGVVSPSRKENVRTKTEDHQAAGLPVTTSEEVTGRERLKRHRVEVAGQVWIPEMWGQEGLLKDWIDCGVFDAAVVNTSIMSARAALVEEGRKAHSTRLRIENSC</sequence>
<proteinExistence type="predicted"/>
<keyword evidence="3" id="KW-1185">Reference proteome</keyword>
<evidence type="ECO:0000313" key="2">
    <source>
        <dbReference type="EMBL" id="CAI9097743.1"/>
    </source>
</evidence>
<gene>
    <name evidence="2" type="ORF">OLC1_LOCUS8149</name>
</gene>
<reference evidence="2" key="1">
    <citation type="submission" date="2023-03" db="EMBL/GenBank/DDBJ databases">
        <authorList>
            <person name="Julca I."/>
        </authorList>
    </citation>
    <scope>NUCLEOTIDE SEQUENCE</scope>
</reference>
<name>A0AAV1CRE3_OLDCO</name>
<dbReference type="EMBL" id="OX459120">
    <property type="protein sequence ID" value="CAI9097743.1"/>
    <property type="molecule type" value="Genomic_DNA"/>
</dbReference>
<feature type="compositionally biased region" description="Basic and acidic residues" evidence="1">
    <location>
        <begin position="32"/>
        <end position="57"/>
    </location>
</feature>